<comment type="caution">
    <text evidence="1">The sequence shown here is derived from an EMBL/GenBank/DDBJ whole genome shotgun (WGS) entry which is preliminary data.</text>
</comment>
<dbReference type="AlphaFoldDB" id="A0A4C1YI49"/>
<dbReference type="InterPro" id="IPR052752">
    <property type="entry name" value="NACHT-WD_repeat"/>
</dbReference>
<keyword evidence="2" id="KW-1185">Reference proteome</keyword>
<evidence type="ECO:0000313" key="2">
    <source>
        <dbReference type="Proteomes" id="UP000299102"/>
    </source>
</evidence>
<reference evidence="1 2" key="1">
    <citation type="journal article" date="2019" name="Commun. Biol.">
        <title>The bagworm genome reveals a unique fibroin gene that provides high tensile strength.</title>
        <authorList>
            <person name="Kono N."/>
            <person name="Nakamura H."/>
            <person name="Ohtoshi R."/>
            <person name="Tomita M."/>
            <person name="Numata K."/>
            <person name="Arakawa K."/>
        </authorList>
    </citation>
    <scope>NUCLEOTIDE SEQUENCE [LARGE SCALE GENOMIC DNA]</scope>
</reference>
<protein>
    <submittedName>
        <fullName evidence="1">NACHT domain-and WD repeat-containing protein 1</fullName>
    </submittedName>
</protein>
<name>A0A4C1YI49_EUMVA</name>
<accession>A0A4C1YI49</accession>
<dbReference type="STRING" id="151549.A0A4C1YI49"/>
<dbReference type="EMBL" id="BGZK01001273">
    <property type="protein sequence ID" value="GBP76051.1"/>
    <property type="molecule type" value="Genomic_DNA"/>
</dbReference>
<gene>
    <name evidence="1" type="primary">Nwd1</name>
    <name evidence="1" type="ORF">EVAR_33359_1</name>
</gene>
<dbReference type="OrthoDB" id="2325716at2759"/>
<dbReference type="PANTHER" id="PTHR19871:SF14">
    <property type="entry name" value="DUF4062 DOMAIN-CONTAINING PROTEIN"/>
    <property type="match status" value="1"/>
</dbReference>
<dbReference type="Proteomes" id="UP000299102">
    <property type="component" value="Unassembled WGS sequence"/>
</dbReference>
<proteinExistence type="predicted"/>
<organism evidence="1 2">
    <name type="scientific">Eumeta variegata</name>
    <name type="common">Bagworm moth</name>
    <name type="synonym">Eumeta japonica</name>
    <dbReference type="NCBI Taxonomy" id="151549"/>
    <lineage>
        <taxon>Eukaryota</taxon>
        <taxon>Metazoa</taxon>
        <taxon>Ecdysozoa</taxon>
        <taxon>Arthropoda</taxon>
        <taxon>Hexapoda</taxon>
        <taxon>Insecta</taxon>
        <taxon>Pterygota</taxon>
        <taxon>Neoptera</taxon>
        <taxon>Endopterygota</taxon>
        <taxon>Lepidoptera</taxon>
        <taxon>Glossata</taxon>
        <taxon>Ditrysia</taxon>
        <taxon>Tineoidea</taxon>
        <taxon>Psychidae</taxon>
        <taxon>Oiketicinae</taxon>
        <taxon>Eumeta</taxon>
    </lineage>
</organism>
<evidence type="ECO:0000313" key="1">
    <source>
        <dbReference type="EMBL" id="GBP76051.1"/>
    </source>
</evidence>
<dbReference type="PANTHER" id="PTHR19871">
    <property type="entry name" value="BETA TRANSDUCIN-RELATED PROTEIN"/>
    <property type="match status" value="1"/>
</dbReference>
<sequence length="183" mass="20282">MVVTAIEPDNNRNVKDICARAQVVDMRWGVRDEATDDHMTTELCMREIKNCQRLSMGPNFVVSWTEVWIQAARRSAKWRADDGGAVVKRVGETAVLHMGQSSHDTPLGRTSDDDDNYQVSLQSANTTYVLSSELQMLRDELAAAAASTSSSWTPGTRDSNAVPPVSVLQPISSILINFNNKWK</sequence>